<evidence type="ECO:0000259" key="9">
    <source>
        <dbReference type="PROSITE" id="PS51910"/>
    </source>
</evidence>
<proteinExistence type="inferred from homology"/>
<keyword evidence="8" id="KW-0732">Signal</keyword>
<dbReference type="InterPro" id="IPR011583">
    <property type="entry name" value="Chitinase_II/V-like_cat"/>
</dbReference>
<dbReference type="STRING" id="947013.SAMN04488109_1719"/>
<dbReference type="Proteomes" id="UP000184212">
    <property type="component" value="Unassembled WGS sequence"/>
</dbReference>
<dbReference type="PANTHER" id="PTHR11177">
    <property type="entry name" value="CHITINASE"/>
    <property type="match status" value="1"/>
</dbReference>
<dbReference type="EMBL" id="FQWQ01000001">
    <property type="protein sequence ID" value="SHG76036.1"/>
    <property type="molecule type" value="Genomic_DNA"/>
</dbReference>
<keyword evidence="4" id="KW-0624">Polysaccharide degradation</keyword>
<dbReference type="InterPro" id="IPR001579">
    <property type="entry name" value="Glyco_hydro_18_chit_AS"/>
</dbReference>
<keyword evidence="11" id="KW-1185">Reference proteome</keyword>
<evidence type="ECO:0000256" key="8">
    <source>
        <dbReference type="SAM" id="SignalP"/>
    </source>
</evidence>
<evidence type="ECO:0000256" key="5">
    <source>
        <dbReference type="ARBA" id="ARBA00023295"/>
    </source>
</evidence>
<dbReference type="GO" id="GO:0008843">
    <property type="term" value="F:endochitinase activity"/>
    <property type="evidence" value="ECO:0007669"/>
    <property type="project" value="UniProtKB-EC"/>
</dbReference>
<name>A0A1M5MFL1_9BACT</name>
<dbReference type="SMART" id="SM00636">
    <property type="entry name" value="Glyco_18"/>
    <property type="match status" value="1"/>
</dbReference>
<dbReference type="Pfam" id="PF00704">
    <property type="entry name" value="Glyco_hydro_18"/>
    <property type="match status" value="1"/>
</dbReference>
<dbReference type="AlphaFoldDB" id="A0A1M5MFL1"/>
<accession>A0A1M5MFL1</accession>
<dbReference type="PANTHER" id="PTHR11177:SF317">
    <property type="entry name" value="CHITINASE 12-RELATED"/>
    <property type="match status" value="1"/>
</dbReference>
<dbReference type="Gene3D" id="3.10.50.10">
    <property type="match status" value="1"/>
</dbReference>
<gene>
    <name evidence="10" type="ORF">SAMN04488109_1719</name>
</gene>
<feature type="chain" id="PRO_5009912320" description="chitinase" evidence="8">
    <location>
        <begin position="23"/>
        <end position="376"/>
    </location>
</feature>
<organism evidence="10 11">
    <name type="scientific">Chryseolinea serpens</name>
    <dbReference type="NCBI Taxonomy" id="947013"/>
    <lineage>
        <taxon>Bacteria</taxon>
        <taxon>Pseudomonadati</taxon>
        <taxon>Bacteroidota</taxon>
        <taxon>Cytophagia</taxon>
        <taxon>Cytophagales</taxon>
        <taxon>Fulvivirgaceae</taxon>
        <taxon>Chryseolinea</taxon>
    </lineage>
</organism>
<evidence type="ECO:0000256" key="7">
    <source>
        <dbReference type="RuleBase" id="RU004453"/>
    </source>
</evidence>
<comment type="similarity">
    <text evidence="7">Belongs to the glycosyl hydrolase 18 family.</text>
</comment>
<dbReference type="PROSITE" id="PS51910">
    <property type="entry name" value="GH18_2"/>
    <property type="match status" value="1"/>
</dbReference>
<evidence type="ECO:0000256" key="4">
    <source>
        <dbReference type="ARBA" id="ARBA00023024"/>
    </source>
</evidence>
<evidence type="ECO:0000256" key="3">
    <source>
        <dbReference type="ARBA" id="ARBA00022801"/>
    </source>
</evidence>
<dbReference type="CDD" id="cd06548">
    <property type="entry name" value="GH18_chitinase"/>
    <property type="match status" value="1"/>
</dbReference>
<feature type="signal peptide" evidence="8">
    <location>
        <begin position="1"/>
        <end position="22"/>
    </location>
</feature>
<evidence type="ECO:0000313" key="10">
    <source>
        <dbReference type="EMBL" id="SHG76036.1"/>
    </source>
</evidence>
<reference evidence="10 11" key="1">
    <citation type="submission" date="2016-11" db="EMBL/GenBank/DDBJ databases">
        <authorList>
            <person name="Jaros S."/>
            <person name="Januszkiewicz K."/>
            <person name="Wedrychowicz H."/>
        </authorList>
    </citation>
    <scope>NUCLEOTIDE SEQUENCE [LARGE SCALE GENOMIC DNA]</scope>
    <source>
        <strain evidence="10 11">DSM 24574</strain>
    </source>
</reference>
<sequence>MKDRILPVVMLVAMACCITAFINTPPKSKKVVIAYVGGFRGLVNADSIDVRKLTHINYAFVNVKDNAAWLENEATDTVNFRKLNLLKRINPELKILISIGGWAWSDKFSDAVLTEASRKKFAQTSVAIIKKYKLDGVDIDWEYPAMPGEEDNVYRPEDKQNYTLMFKAIREELNALEKQTKKKYLLTTAVGGYHEYIEHTEMDKAQVYLDYVNIMSYDFKTGADSITGHHTNLYPSNDYATERSTDRAITEFIAAGVPASKIVMGVAFYARSWTTSTPDNRGLNQLAVQAQWGGGYSKLKETTIDKNGFKRYWDEKAKAPYLFNDEKKIFISYDDEMSITEKCHYVTAHKLGGVMFWEYSEDPKGYLLGTINRELK</sequence>
<dbReference type="EC" id="3.2.1.14" evidence="2"/>
<comment type="catalytic activity">
    <reaction evidence="1">
        <text>Random endo-hydrolysis of N-acetyl-beta-D-glucosaminide (1-&gt;4)-beta-linkages in chitin and chitodextrins.</text>
        <dbReference type="EC" id="3.2.1.14"/>
    </reaction>
</comment>
<keyword evidence="3 6" id="KW-0378">Hydrolase</keyword>
<keyword evidence="4" id="KW-0146">Chitin degradation</keyword>
<keyword evidence="4" id="KW-0119">Carbohydrate metabolism</keyword>
<dbReference type="Gene3D" id="3.20.20.80">
    <property type="entry name" value="Glycosidases"/>
    <property type="match status" value="1"/>
</dbReference>
<dbReference type="GO" id="GO:0005975">
    <property type="term" value="P:carbohydrate metabolic process"/>
    <property type="evidence" value="ECO:0007669"/>
    <property type="project" value="InterPro"/>
</dbReference>
<evidence type="ECO:0000313" key="11">
    <source>
        <dbReference type="Proteomes" id="UP000184212"/>
    </source>
</evidence>
<dbReference type="OrthoDB" id="9775889at2"/>
<dbReference type="InterPro" id="IPR050314">
    <property type="entry name" value="Glycosyl_Hydrlase_18"/>
</dbReference>
<evidence type="ECO:0000256" key="6">
    <source>
        <dbReference type="RuleBase" id="RU000489"/>
    </source>
</evidence>
<dbReference type="InterPro" id="IPR029070">
    <property type="entry name" value="Chitinase_insertion_sf"/>
</dbReference>
<protein>
    <recommendedName>
        <fullName evidence="2">chitinase</fullName>
        <ecNumber evidence="2">3.2.1.14</ecNumber>
    </recommendedName>
</protein>
<dbReference type="RefSeq" id="WP_073132770.1">
    <property type="nucleotide sequence ID" value="NZ_FQWQ01000001.1"/>
</dbReference>
<dbReference type="SUPFAM" id="SSF51445">
    <property type="entry name" value="(Trans)glycosidases"/>
    <property type="match status" value="1"/>
</dbReference>
<feature type="domain" description="GH18" evidence="9">
    <location>
        <begin position="30"/>
        <end position="376"/>
    </location>
</feature>
<dbReference type="GO" id="GO:0006032">
    <property type="term" value="P:chitin catabolic process"/>
    <property type="evidence" value="ECO:0007669"/>
    <property type="project" value="UniProtKB-KW"/>
</dbReference>
<keyword evidence="5 6" id="KW-0326">Glycosidase</keyword>
<dbReference type="InterPro" id="IPR017853">
    <property type="entry name" value="GH"/>
</dbReference>
<dbReference type="SUPFAM" id="SSF54556">
    <property type="entry name" value="Chitinase insertion domain"/>
    <property type="match status" value="1"/>
</dbReference>
<dbReference type="InterPro" id="IPR001223">
    <property type="entry name" value="Glyco_hydro18_cat"/>
</dbReference>
<dbReference type="GO" id="GO:0008061">
    <property type="term" value="F:chitin binding"/>
    <property type="evidence" value="ECO:0007669"/>
    <property type="project" value="InterPro"/>
</dbReference>
<evidence type="ECO:0000256" key="1">
    <source>
        <dbReference type="ARBA" id="ARBA00000822"/>
    </source>
</evidence>
<evidence type="ECO:0000256" key="2">
    <source>
        <dbReference type="ARBA" id="ARBA00012729"/>
    </source>
</evidence>
<dbReference type="PROSITE" id="PS01095">
    <property type="entry name" value="GH18_1"/>
    <property type="match status" value="1"/>
</dbReference>
<dbReference type="PROSITE" id="PS51257">
    <property type="entry name" value="PROKAR_LIPOPROTEIN"/>
    <property type="match status" value="1"/>
</dbReference>